<dbReference type="Gene3D" id="2.130.10.10">
    <property type="entry name" value="YVTN repeat-like/Quinoprotein amine dehydrogenase"/>
    <property type="match status" value="1"/>
</dbReference>
<dbReference type="PROSITE" id="PS50082">
    <property type="entry name" value="WD_REPEATS_2"/>
    <property type="match status" value="1"/>
</dbReference>
<evidence type="ECO:0000313" key="6">
    <source>
        <dbReference type="EMBL" id="MBY06856.1"/>
    </source>
</evidence>
<proteinExistence type="inferred from homology"/>
<dbReference type="InterPro" id="IPR015943">
    <property type="entry name" value="WD40/YVTN_repeat-like_dom_sf"/>
</dbReference>
<organism evidence="6">
    <name type="scientific">Ornithodoros turicata</name>
    <dbReference type="NCBI Taxonomy" id="34597"/>
    <lineage>
        <taxon>Eukaryota</taxon>
        <taxon>Metazoa</taxon>
        <taxon>Ecdysozoa</taxon>
        <taxon>Arthropoda</taxon>
        <taxon>Chelicerata</taxon>
        <taxon>Arachnida</taxon>
        <taxon>Acari</taxon>
        <taxon>Parasitiformes</taxon>
        <taxon>Ixodida</taxon>
        <taxon>Ixodoidea</taxon>
        <taxon>Argasidae</taxon>
        <taxon>Ornithodorinae</taxon>
        <taxon>Ornithodoros</taxon>
    </lineage>
</organism>
<protein>
    <submittedName>
        <fullName evidence="6">Putative wd repeat protein</fullName>
    </submittedName>
</protein>
<dbReference type="GO" id="GO:0060341">
    <property type="term" value="P:regulation of cellular localization"/>
    <property type="evidence" value="ECO:0007669"/>
    <property type="project" value="UniProtKB-ARBA"/>
</dbReference>
<dbReference type="AlphaFoldDB" id="A0A2R5LBL5"/>
<dbReference type="InterPro" id="IPR036322">
    <property type="entry name" value="WD40_repeat_dom_sf"/>
</dbReference>
<comment type="similarity">
    <text evidence="1">Belongs to the WD repeat EIPR1 family.</text>
</comment>
<keyword evidence="3" id="KW-0677">Repeat</keyword>
<sequence length="383" mass="43001">MEDEAAVIYGIEFPARTLTALSAETDTVCFLVGTQSLKFDNQIHFLAYDEETNSLSKSVFLHGAGEVWHLSCSPTDKTLFASCYNEVTQDGKCEMRGAIWKLPDTLPTDHVTPPDDSSTSLPNLEKLTKLDTKKYGKEVCRIIWEPSKGDRIASLVDNNLLLWDLAKSDETATLTGCITVELKGNPKLTCAAWNPHQSCSVIATAVDTAVKAFDLRSMQQVWQIEGAHGQLVREMDFNPNRQYFLATCGDDCLAKFWDVRNPSSPVLVLDDHSHWVWSVRYNHFHDQLVLTSSSDSRVMLSRVASISSEPFGHLVDDEEKPEEQNVAQVCEKDGVIATYEEHEDSVYAVQWSAADPWMFASLSYDGRLVLNRVPRAEKYRVLL</sequence>
<keyword evidence="2 4" id="KW-0853">WD repeat</keyword>
<dbReference type="InterPro" id="IPR001680">
    <property type="entry name" value="WD40_rpt"/>
</dbReference>
<dbReference type="GO" id="GO:0016567">
    <property type="term" value="P:protein ubiquitination"/>
    <property type="evidence" value="ECO:0007669"/>
    <property type="project" value="TreeGrafter"/>
</dbReference>
<dbReference type="Pfam" id="PF00400">
    <property type="entry name" value="WD40"/>
    <property type="match status" value="1"/>
</dbReference>
<dbReference type="PANTHER" id="PTHR14205:SF15">
    <property type="entry name" value="EARP AND GARP COMPLEX-INTERACTING PROTEIN 1"/>
    <property type="match status" value="1"/>
</dbReference>
<evidence type="ECO:0000256" key="1">
    <source>
        <dbReference type="ARBA" id="ARBA00005672"/>
    </source>
</evidence>
<dbReference type="Pfam" id="PF23609">
    <property type="entry name" value="Beta-prop_EIPR1"/>
    <property type="match status" value="1"/>
</dbReference>
<feature type="domain" description="EIPR1-like beta-propeller" evidence="5">
    <location>
        <begin position="5"/>
        <end position="300"/>
    </location>
</feature>
<dbReference type="GO" id="GO:0051049">
    <property type="term" value="P:regulation of transport"/>
    <property type="evidence" value="ECO:0007669"/>
    <property type="project" value="UniProtKB-ARBA"/>
</dbReference>
<dbReference type="FunFam" id="2.130.10.10:FF:000156">
    <property type="entry name" value="protein TSSC1 isoform X1"/>
    <property type="match status" value="1"/>
</dbReference>
<dbReference type="InterPro" id="IPR040323">
    <property type="entry name" value="EIPR1"/>
</dbReference>
<feature type="repeat" description="WD" evidence="4">
    <location>
        <begin position="225"/>
        <end position="261"/>
    </location>
</feature>
<dbReference type="SMART" id="SM00320">
    <property type="entry name" value="WD40"/>
    <property type="match status" value="5"/>
</dbReference>
<evidence type="ECO:0000256" key="2">
    <source>
        <dbReference type="ARBA" id="ARBA00022574"/>
    </source>
</evidence>
<accession>A0A2R5LBL5</accession>
<dbReference type="EMBL" id="GGLE01002730">
    <property type="protein sequence ID" value="MBY06856.1"/>
    <property type="molecule type" value="Transcribed_RNA"/>
</dbReference>
<evidence type="ECO:0000256" key="4">
    <source>
        <dbReference type="PROSITE-ProRule" id="PRU00221"/>
    </source>
</evidence>
<evidence type="ECO:0000256" key="3">
    <source>
        <dbReference type="ARBA" id="ARBA00022737"/>
    </source>
</evidence>
<reference evidence="6" key="1">
    <citation type="submission" date="2018-03" db="EMBL/GenBank/DDBJ databases">
        <title>The relapsing fever spirochete Borrelia turicatae persists in the highly oxidative environment of its soft-bodied tick vector.</title>
        <authorList>
            <person name="Bourret T.J."/>
            <person name="Boyle W.K."/>
            <person name="Valenzuela J.G."/>
            <person name="Oliveira F."/>
            <person name="Lopez J.E."/>
        </authorList>
    </citation>
    <scope>NUCLEOTIDE SEQUENCE</scope>
    <source>
        <strain evidence="6">Kansas strain/isolate</strain>
        <tissue evidence="6">Salivary glands</tissue>
    </source>
</reference>
<dbReference type="SUPFAM" id="SSF50978">
    <property type="entry name" value="WD40 repeat-like"/>
    <property type="match status" value="1"/>
</dbReference>
<dbReference type="InterPro" id="IPR019775">
    <property type="entry name" value="WD40_repeat_CS"/>
</dbReference>
<name>A0A2R5LBL5_9ACAR</name>
<evidence type="ECO:0000259" key="5">
    <source>
        <dbReference type="Pfam" id="PF23609"/>
    </source>
</evidence>
<dbReference type="InterPro" id="IPR059104">
    <property type="entry name" value="Beta-prop_EIPR1-like"/>
</dbReference>
<dbReference type="PANTHER" id="PTHR14205">
    <property type="entry name" value="WD-REPEAT PROTEIN"/>
    <property type="match status" value="1"/>
</dbReference>
<dbReference type="PROSITE" id="PS00678">
    <property type="entry name" value="WD_REPEATS_1"/>
    <property type="match status" value="1"/>
</dbReference>